<dbReference type="InterPro" id="IPR017441">
    <property type="entry name" value="Protein_kinase_ATP_BS"/>
</dbReference>
<dbReference type="GO" id="GO:0005634">
    <property type="term" value="C:nucleus"/>
    <property type="evidence" value="ECO:0007669"/>
    <property type="project" value="TreeGrafter"/>
</dbReference>
<evidence type="ECO:0000256" key="2">
    <source>
        <dbReference type="ARBA" id="ARBA00022679"/>
    </source>
</evidence>
<protein>
    <submittedName>
        <fullName evidence="9">Other/TTK protein kinase</fullName>
    </submittedName>
</protein>
<dbReference type="AlphaFoldDB" id="A0AA39MN43"/>
<feature type="compositionally biased region" description="Low complexity" evidence="7">
    <location>
        <begin position="13"/>
        <end position="24"/>
    </location>
</feature>
<dbReference type="GO" id="GO:0098813">
    <property type="term" value="P:nuclear chromosome segregation"/>
    <property type="evidence" value="ECO:0007669"/>
    <property type="project" value="UniProtKB-ARBA"/>
</dbReference>
<dbReference type="GO" id="GO:0000776">
    <property type="term" value="C:kinetochore"/>
    <property type="evidence" value="ECO:0007669"/>
    <property type="project" value="TreeGrafter"/>
</dbReference>
<organism evidence="9 10">
    <name type="scientific">Armillaria borealis</name>
    <dbReference type="NCBI Taxonomy" id="47425"/>
    <lineage>
        <taxon>Eukaryota</taxon>
        <taxon>Fungi</taxon>
        <taxon>Dikarya</taxon>
        <taxon>Basidiomycota</taxon>
        <taxon>Agaricomycotina</taxon>
        <taxon>Agaricomycetes</taxon>
        <taxon>Agaricomycetidae</taxon>
        <taxon>Agaricales</taxon>
        <taxon>Marasmiineae</taxon>
        <taxon>Physalacriaceae</taxon>
        <taxon>Armillaria</taxon>
    </lineage>
</organism>
<dbReference type="PANTHER" id="PTHR22974">
    <property type="entry name" value="MIXED LINEAGE PROTEIN KINASE"/>
    <property type="match status" value="1"/>
</dbReference>
<dbReference type="GO" id="GO:0033316">
    <property type="term" value="P:meiotic spindle assembly checkpoint signaling"/>
    <property type="evidence" value="ECO:0007669"/>
    <property type="project" value="TreeGrafter"/>
</dbReference>
<evidence type="ECO:0000256" key="1">
    <source>
        <dbReference type="ARBA" id="ARBA00022527"/>
    </source>
</evidence>
<evidence type="ECO:0000256" key="7">
    <source>
        <dbReference type="SAM" id="MobiDB-lite"/>
    </source>
</evidence>
<keyword evidence="2" id="KW-0808">Transferase</keyword>
<feature type="compositionally biased region" description="Basic and acidic residues" evidence="7">
    <location>
        <begin position="490"/>
        <end position="500"/>
    </location>
</feature>
<dbReference type="InterPro" id="IPR000719">
    <property type="entry name" value="Prot_kinase_dom"/>
</dbReference>
<dbReference type="InterPro" id="IPR011009">
    <property type="entry name" value="Kinase-like_dom_sf"/>
</dbReference>
<evidence type="ECO:0000256" key="5">
    <source>
        <dbReference type="ARBA" id="ARBA00022840"/>
    </source>
</evidence>
<comment type="caution">
    <text evidence="9">The sequence shown here is derived from an EMBL/GenBank/DDBJ whole genome shotgun (WGS) entry which is preliminary data.</text>
</comment>
<feature type="compositionally biased region" description="Polar residues" evidence="7">
    <location>
        <begin position="429"/>
        <end position="439"/>
    </location>
</feature>
<feature type="compositionally biased region" description="Low complexity" evidence="7">
    <location>
        <begin position="509"/>
        <end position="530"/>
    </location>
</feature>
<dbReference type="GO" id="GO:0034501">
    <property type="term" value="P:protein localization to kinetochore"/>
    <property type="evidence" value="ECO:0007669"/>
    <property type="project" value="TreeGrafter"/>
</dbReference>
<feature type="domain" description="Protein kinase" evidence="8">
    <location>
        <begin position="545"/>
        <end position="838"/>
    </location>
</feature>
<keyword evidence="3 6" id="KW-0547">Nucleotide-binding</keyword>
<keyword evidence="1" id="KW-0723">Serine/threonine-protein kinase</keyword>
<dbReference type="GO" id="GO:0007094">
    <property type="term" value="P:mitotic spindle assembly checkpoint signaling"/>
    <property type="evidence" value="ECO:0007669"/>
    <property type="project" value="TreeGrafter"/>
</dbReference>
<name>A0AA39MN43_9AGAR</name>
<accession>A0AA39MN43</accession>
<dbReference type="GO" id="GO:0004674">
    <property type="term" value="F:protein serine/threonine kinase activity"/>
    <property type="evidence" value="ECO:0007669"/>
    <property type="project" value="UniProtKB-KW"/>
</dbReference>
<dbReference type="PANTHER" id="PTHR22974:SF21">
    <property type="entry name" value="DUAL SPECIFICITY PROTEIN KINASE TTK"/>
    <property type="match status" value="1"/>
</dbReference>
<dbReference type="Gene3D" id="3.30.200.20">
    <property type="entry name" value="Phosphorylase Kinase, domain 1"/>
    <property type="match status" value="1"/>
</dbReference>
<feature type="region of interest" description="Disordered" evidence="7">
    <location>
        <begin position="209"/>
        <end position="532"/>
    </location>
</feature>
<feature type="compositionally biased region" description="Polar residues" evidence="7">
    <location>
        <begin position="306"/>
        <end position="320"/>
    </location>
</feature>
<evidence type="ECO:0000313" key="10">
    <source>
        <dbReference type="Proteomes" id="UP001175226"/>
    </source>
</evidence>
<dbReference type="GO" id="GO:0005524">
    <property type="term" value="F:ATP binding"/>
    <property type="evidence" value="ECO:0007669"/>
    <property type="project" value="UniProtKB-UniRule"/>
</dbReference>
<feature type="compositionally biased region" description="Basic and acidic residues" evidence="7">
    <location>
        <begin position="149"/>
        <end position="166"/>
    </location>
</feature>
<feature type="compositionally biased region" description="Low complexity" evidence="7">
    <location>
        <begin position="233"/>
        <end position="244"/>
    </location>
</feature>
<evidence type="ECO:0000256" key="3">
    <source>
        <dbReference type="ARBA" id="ARBA00022741"/>
    </source>
</evidence>
<evidence type="ECO:0000256" key="4">
    <source>
        <dbReference type="ARBA" id="ARBA00022777"/>
    </source>
</evidence>
<dbReference type="FunFam" id="1.10.510.10:FF:000224">
    <property type="entry name" value="serine/threonine-protein kinase mph1 isoform X1"/>
    <property type="match status" value="1"/>
</dbReference>
<gene>
    <name evidence="9" type="ORF">EV421DRAFT_1818379</name>
</gene>
<feature type="compositionally biased region" description="Basic and acidic residues" evidence="7">
    <location>
        <begin position="362"/>
        <end position="389"/>
    </location>
</feature>
<evidence type="ECO:0000259" key="8">
    <source>
        <dbReference type="PROSITE" id="PS50011"/>
    </source>
</evidence>
<dbReference type="Pfam" id="PF00069">
    <property type="entry name" value="Pkinase"/>
    <property type="match status" value="1"/>
</dbReference>
<proteinExistence type="predicted"/>
<dbReference type="GO" id="GO:0004712">
    <property type="term" value="F:protein serine/threonine/tyrosine kinase activity"/>
    <property type="evidence" value="ECO:0007669"/>
    <property type="project" value="TreeGrafter"/>
</dbReference>
<dbReference type="FunFam" id="3.30.200.20:FF:000131">
    <property type="entry name" value="Dual specificity protein kinase TTK"/>
    <property type="match status" value="1"/>
</dbReference>
<dbReference type="SUPFAM" id="SSF56112">
    <property type="entry name" value="Protein kinase-like (PK-like)"/>
    <property type="match status" value="1"/>
</dbReference>
<dbReference type="InterPro" id="IPR027084">
    <property type="entry name" value="Mps1_cat"/>
</dbReference>
<feature type="binding site" evidence="6">
    <location>
        <position position="573"/>
    </location>
    <ligand>
        <name>ATP</name>
        <dbReference type="ChEBI" id="CHEBI:30616"/>
    </ligand>
</feature>
<feature type="compositionally biased region" description="Polar residues" evidence="7">
    <location>
        <begin position="450"/>
        <end position="462"/>
    </location>
</feature>
<sequence length="929" mass="102139">MASTPPQERREPSASPASTESSDSSLLADLSFDYVYDEDGNFVRLSKGSPKSHRQSAAYSPASSPLDTEPSSEPVASSPLVNNVLGPHGASDSDLVSLTSPRPTSLTRSESAFPILSGNNMAAPERELDRDSTASASTNGGPKRPFPRRAVDEQQEARQKRNGDELRARLLSSTACRLSGDLQSVEELYGSIARDSMDSTPAARLLAPSRPAYASLSTGRPAGDLGSSRRRFSSSNSANGSRSSRIMKGSGKKHAVDRISELDQSTDEEAYGYEPVSDHGHDDGTDLDEPQVEPVSRAPSREGVLSLSQSRPRRSASLSGSDEPYHGSISGHARSQKSQSRSSRPGTNVGPPRETGLLPRRVTVEERDRQEMEQRAEFKSRLQEQQLRDQHHHSQARQSPSPTHVPSQVISLNERPSYATHRRRESDTLKSSVAYSGSPTAVDVPPAKHTPSTNNIAASASVNAKHRRSPTAPEPPTTSGNLRTSGAGGDQRDKEKERYRQQRQHSSKQASGSSQPISASLSQQQLAAASMGPGNRHLVVNRKLYARLDMIGKGGSSRVYRVMNHANELYAIKRVSLDKIDSETMSGYMNEIALLKRLEGNSRIIGLIDSELKAGPGGSKGHLLLVMECGEIDFAGLLSERQSQGLDMVWVAYYWQQMLQAVHVIHEEKIVHSDLKPANFVLVKGQLKLIDFGIANAIANDTTNIQRDHQIGTVNYMSPEAIELPDGMRRLKVGRASDIWSLGCILYQMVYGQPPFHHLAVFQKMKAIPDATHRIDFPLYVTPTVPSKGSPGHGPPPKKLEHLKRRIRMDIILSMRSCLNRNPKERMSIPQLLEQDWLAMKDPPPTPTMADLLGEDETVINPFYMKQLLEYGIRLGQDPKGKEATQEFLEEDAEVSHPTCVRHQYWSNSFSLATGKELRSLAVRKEGEQ</sequence>
<keyword evidence="5 6" id="KW-0067">ATP-binding</keyword>
<dbReference type="SMART" id="SM00220">
    <property type="entry name" value="S_TKc"/>
    <property type="match status" value="1"/>
</dbReference>
<dbReference type="PROSITE" id="PS00107">
    <property type="entry name" value="PROTEIN_KINASE_ATP"/>
    <property type="match status" value="1"/>
</dbReference>
<dbReference type="PROSITE" id="PS00108">
    <property type="entry name" value="PROTEIN_KINASE_ST"/>
    <property type="match status" value="1"/>
</dbReference>
<feature type="region of interest" description="Disordered" evidence="7">
    <location>
        <begin position="1"/>
        <end position="24"/>
    </location>
</feature>
<reference evidence="9" key="1">
    <citation type="submission" date="2023-06" db="EMBL/GenBank/DDBJ databases">
        <authorList>
            <consortium name="Lawrence Berkeley National Laboratory"/>
            <person name="Ahrendt S."/>
            <person name="Sahu N."/>
            <person name="Indic B."/>
            <person name="Wong-Bajracharya J."/>
            <person name="Merenyi Z."/>
            <person name="Ke H.-M."/>
            <person name="Monk M."/>
            <person name="Kocsube S."/>
            <person name="Drula E."/>
            <person name="Lipzen A."/>
            <person name="Balint B."/>
            <person name="Henrissat B."/>
            <person name="Andreopoulos B."/>
            <person name="Martin F.M."/>
            <person name="Harder C.B."/>
            <person name="Rigling D."/>
            <person name="Ford K.L."/>
            <person name="Foster G.D."/>
            <person name="Pangilinan J."/>
            <person name="Papanicolaou A."/>
            <person name="Barry K."/>
            <person name="LaButti K."/>
            <person name="Viragh M."/>
            <person name="Koriabine M."/>
            <person name="Yan M."/>
            <person name="Riley R."/>
            <person name="Champramary S."/>
            <person name="Plett K.L."/>
            <person name="Tsai I.J."/>
            <person name="Slot J."/>
            <person name="Sipos G."/>
            <person name="Plett J."/>
            <person name="Nagy L.G."/>
            <person name="Grigoriev I.V."/>
        </authorList>
    </citation>
    <scope>NUCLEOTIDE SEQUENCE</scope>
    <source>
        <strain evidence="9">FPL87.14</strain>
    </source>
</reference>
<evidence type="ECO:0000256" key="6">
    <source>
        <dbReference type="PROSITE-ProRule" id="PRU10141"/>
    </source>
</evidence>
<evidence type="ECO:0000313" key="9">
    <source>
        <dbReference type="EMBL" id="KAK0439804.1"/>
    </source>
</evidence>
<feature type="compositionally biased region" description="Polar residues" evidence="7">
    <location>
        <begin position="94"/>
        <end position="110"/>
    </location>
</feature>
<feature type="region of interest" description="Disordered" evidence="7">
    <location>
        <begin position="42"/>
        <end position="166"/>
    </location>
</feature>
<keyword evidence="4 9" id="KW-0418">Kinase</keyword>
<keyword evidence="10" id="KW-1185">Reference proteome</keyword>
<feature type="compositionally biased region" description="Polar residues" evidence="7">
    <location>
        <begin position="55"/>
        <end position="81"/>
    </location>
</feature>
<dbReference type="PROSITE" id="PS50011">
    <property type="entry name" value="PROTEIN_KINASE_DOM"/>
    <property type="match status" value="1"/>
</dbReference>
<dbReference type="CDD" id="cd14131">
    <property type="entry name" value="PKc_Mps1"/>
    <property type="match status" value="1"/>
</dbReference>
<feature type="compositionally biased region" description="Polar residues" evidence="7">
    <location>
        <begin position="396"/>
        <end position="411"/>
    </location>
</feature>
<dbReference type="Gene3D" id="1.10.510.10">
    <property type="entry name" value="Transferase(Phosphotransferase) domain 1"/>
    <property type="match status" value="1"/>
</dbReference>
<dbReference type="InterPro" id="IPR008271">
    <property type="entry name" value="Ser/Thr_kinase_AS"/>
</dbReference>
<dbReference type="Proteomes" id="UP001175226">
    <property type="component" value="Unassembled WGS sequence"/>
</dbReference>
<dbReference type="EMBL" id="JAUEPT010000036">
    <property type="protein sequence ID" value="KAK0439804.1"/>
    <property type="molecule type" value="Genomic_DNA"/>
</dbReference>